<name>A0A382U2G4_9ZZZZ</name>
<evidence type="ECO:0000313" key="1">
    <source>
        <dbReference type="EMBL" id="SVD28453.1"/>
    </source>
</evidence>
<proteinExistence type="predicted"/>
<feature type="non-terminal residue" evidence="1">
    <location>
        <position position="70"/>
    </location>
</feature>
<organism evidence="1">
    <name type="scientific">marine metagenome</name>
    <dbReference type="NCBI Taxonomy" id="408172"/>
    <lineage>
        <taxon>unclassified sequences</taxon>
        <taxon>metagenomes</taxon>
        <taxon>ecological metagenomes</taxon>
    </lineage>
</organism>
<sequence length="70" mass="8492">MRFIYECFIAVQYIYIAFAKLFDINQNHMKKKKSKNSRKTTDKNKTNLMGFNEIFENNLKIYNNFLEQAK</sequence>
<protein>
    <submittedName>
        <fullName evidence="1">Uncharacterized protein</fullName>
    </submittedName>
</protein>
<dbReference type="EMBL" id="UINC01140983">
    <property type="protein sequence ID" value="SVD28453.1"/>
    <property type="molecule type" value="Genomic_DNA"/>
</dbReference>
<accession>A0A382U2G4</accession>
<dbReference type="AlphaFoldDB" id="A0A382U2G4"/>
<gene>
    <name evidence="1" type="ORF">METZ01_LOCUS381307</name>
</gene>
<reference evidence="1" key="1">
    <citation type="submission" date="2018-05" db="EMBL/GenBank/DDBJ databases">
        <authorList>
            <person name="Lanie J.A."/>
            <person name="Ng W.-L."/>
            <person name="Kazmierczak K.M."/>
            <person name="Andrzejewski T.M."/>
            <person name="Davidsen T.M."/>
            <person name="Wayne K.J."/>
            <person name="Tettelin H."/>
            <person name="Glass J.I."/>
            <person name="Rusch D."/>
            <person name="Podicherti R."/>
            <person name="Tsui H.-C.T."/>
            <person name="Winkler M.E."/>
        </authorList>
    </citation>
    <scope>NUCLEOTIDE SEQUENCE</scope>
</reference>